<keyword evidence="3" id="KW-1185">Reference proteome</keyword>
<protein>
    <recommendedName>
        <fullName evidence="4">VWFA domain-containing protein</fullName>
    </recommendedName>
</protein>
<organism evidence="2 3">
    <name type="scientific">Methylobacillus methanolivorans</name>
    <dbReference type="NCBI Taxonomy" id="1848927"/>
    <lineage>
        <taxon>Bacteria</taxon>
        <taxon>Pseudomonadati</taxon>
        <taxon>Pseudomonadota</taxon>
        <taxon>Betaproteobacteria</taxon>
        <taxon>Nitrosomonadales</taxon>
        <taxon>Methylophilaceae</taxon>
        <taxon>Methylobacillus</taxon>
    </lineage>
</organism>
<evidence type="ECO:0000313" key="2">
    <source>
        <dbReference type="EMBL" id="MFJ5447078.1"/>
    </source>
</evidence>
<evidence type="ECO:0000313" key="3">
    <source>
        <dbReference type="Proteomes" id="UP001617669"/>
    </source>
</evidence>
<dbReference type="Proteomes" id="UP001617669">
    <property type="component" value="Unassembled WGS sequence"/>
</dbReference>
<dbReference type="EMBL" id="JBIWXY010000003">
    <property type="protein sequence ID" value="MFJ5447078.1"/>
    <property type="molecule type" value="Genomic_DNA"/>
</dbReference>
<keyword evidence="1" id="KW-0732">Signal</keyword>
<name>A0ABW8GQC0_9PROT</name>
<comment type="caution">
    <text evidence="2">The sequence shown here is derived from an EMBL/GenBank/DDBJ whole genome shotgun (WGS) entry which is preliminary data.</text>
</comment>
<evidence type="ECO:0008006" key="4">
    <source>
        <dbReference type="Google" id="ProtNLM"/>
    </source>
</evidence>
<evidence type="ECO:0000256" key="1">
    <source>
        <dbReference type="SAM" id="SignalP"/>
    </source>
</evidence>
<feature type="signal peptide" evidence="1">
    <location>
        <begin position="1"/>
        <end position="21"/>
    </location>
</feature>
<accession>A0ABW8GQC0</accession>
<feature type="chain" id="PRO_5046992592" description="VWFA domain-containing protein" evidence="1">
    <location>
        <begin position="22"/>
        <end position="276"/>
    </location>
</feature>
<dbReference type="RefSeq" id="WP_400883547.1">
    <property type="nucleotide sequence ID" value="NZ_JBIWXY010000003.1"/>
</dbReference>
<gene>
    <name evidence="2" type="ORF">ACIKP9_12625</name>
</gene>
<proteinExistence type="predicted"/>
<reference evidence="2 3" key="1">
    <citation type="submission" date="2024-11" db="EMBL/GenBank/DDBJ databases">
        <authorList>
            <person name="Kaparullina E.N."/>
            <person name="Delegan Y.A."/>
            <person name="Doronina N.V."/>
        </authorList>
    </citation>
    <scope>NUCLEOTIDE SEQUENCE [LARGE SCALE GENOMIC DNA]</scope>
    <source>
        <strain evidence="2 3">7sh_L</strain>
    </source>
</reference>
<sequence length="276" mass="29860">MKYNHLIASVGMLFLSGLAQAGGAVPTCYQAKLLPQGVKTDTEIFVVVDQTTMFDNALKQSIANNVRPFLSANNAFSVIRFSAYTQGQYTEILSAGSLDPLIEQSARNDISKPILSKFDQCMDNQPKLAAQLAGAALKKAFGGSSASISKSDVIGSLKDISSRVRQSSASQKVVLVASDMLENSSVTSFYANQAVRTIQPEKELALVEKHGLFGDFAGARVYVIGAGLLADDAKTKSVYRSPQTMQALENFWKQYFQRSNAQLLEFGQPALLNAVR</sequence>